<dbReference type="Pfam" id="PF00135">
    <property type="entry name" value="COesterase"/>
    <property type="match status" value="1"/>
</dbReference>
<evidence type="ECO:0000313" key="6">
    <source>
        <dbReference type="Proteomes" id="UP000078237"/>
    </source>
</evidence>
<name>A0A175W0G3_9PEZI</name>
<accession>A0A175W0G3</accession>
<proteinExistence type="inferred from homology"/>
<dbReference type="EMBL" id="LCTW02000173">
    <property type="protein sequence ID" value="KXX77198.1"/>
    <property type="molecule type" value="Genomic_DNA"/>
</dbReference>
<keyword evidence="6" id="KW-1185">Reference proteome</keyword>
<comment type="similarity">
    <text evidence="1 3">Belongs to the type-B carboxylesterase/lipase family.</text>
</comment>
<dbReference type="Proteomes" id="UP000078237">
    <property type="component" value="Unassembled WGS sequence"/>
</dbReference>
<evidence type="ECO:0000256" key="3">
    <source>
        <dbReference type="RuleBase" id="RU361235"/>
    </source>
</evidence>
<dbReference type="STRING" id="100816.A0A175W0G3"/>
<comment type="caution">
    <text evidence="5">The sequence shown here is derived from an EMBL/GenBank/DDBJ whole genome shotgun (WGS) entry which is preliminary data.</text>
</comment>
<dbReference type="ESTHER" id="9pezi-a0a175w0g3">
    <property type="family name" value="Fungal_carboxylesterase_lipase"/>
</dbReference>
<evidence type="ECO:0000259" key="4">
    <source>
        <dbReference type="Pfam" id="PF00135"/>
    </source>
</evidence>
<dbReference type="SUPFAM" id="SSF53474">
    <property type="entry name" value="alpha/beta-Hydrolases"/>
    <property type="match status" value="1"/>
</dbReference>
<dbReference type="PANTHER" id="PTHR43918">
    <property type="entry name" value="ACETYLCHOLINESTERASE"/>
    <property type="match status" value="1"/>
</dbReference>
<organism evidence="5 6">
    <name type="scientific">Madurella mycetomatis</name>
    <dbReference type="NCBI Taxonomy" id="100816"/>
    <lineage>
        <taxon>Eukaryota</taxon>
        <taxon>Fungi</taxon>
        <taxon>Dikarya</taxon>
        <taxon>Ascomycota</taxon>
        <taxon>Pezizomycotina</taxon>
        <taxon>Sordariomycetes</taxon>
        <taxon>Sordariomycetidae</taxon>
        <taxon>Sordariales</taxon>
        <taxon>Sordariales incertae sedis</taxon>
        <taxon>Madurella</taxon>
    </lineage>
</organism>
<dbReference type="OrthoDB" id="408631at2759"/>
<dbReference type="InterPro" id="IPR002018">
    <property type="entry name" value="CarbesteraseB"/>
</dbReference>
<dbReference type="InterPro" id="IPR050654">
    <property type="entry name" value="AChE-related_enzymes"/>
</dbReference>
<evidence type="ECO:0000313" key="5">
    <source>
        <dbReference type="EMBL" id="KXX77198.1"/>
    </source>
</evidence>
<reference evidence="5 6" key="1">
    <citation type="journal article" date="2016" name="Genome Announc.">
        <title>Genome Sequence of Madurella mycetomatis mm55, Isolated from a Human Mycetoma Case in Sudan.</title>
        <authorList>
            <person name="Smit S."/>
            <person name="Derks M.F."/>
            <person name="Bervoets S."/>
            <person name="Fahal A."/>
            <person name="van Leeuwen W."/>
            <person name="van Belkum A."/>
            <person name="van de Sande W.W."/>
        </authorList>
    </citation>
    <scope>NUCLEOTIDE SEQUENCE [LARGE SCALE GENOMIC DNA]</scope>
    <source>
        <strain evidence="6">mm55</strain>
    </source>
</reference>
<dbReference type="InterPro" id="IPR019826">
    <property type="entry name" value="Carboxylesterase_B_AS"/>
</dbReference>
<dbReference type="VEuPathDB" id="FungiDB:MMYC01_207674"/>
<dbReference type="Gene3D" id="3.40.50.1820">
    <property type="entry name" value="alpha/beta hydrolase"/>
    <property type="match status" value="2"/>
</dbReference>
<dbReference type="GO" id="GO:0052689">
    <property type="term" value="F:carboxylic ester hydrolase activity"/>
    <property type="evidence" value="ECO:0007669"/>
    <property type="project" value="TreeGrafter"/>
</dbReference>
<keyword evidence="2 3" id="KW-0378">Hydrolase</keyword>
<feature type="domain" description="Carboxylesterase type B" evidence="4">
    <location>
        <begin position="45"/>
        <end position="381"/>
    </location>
</feature>
<evidence type="ECO:0000256" key="2">
    <source>
        <dbReference type="ARBA" id="ARBA00022801"/>
    </source>
</evidence>
<dbReference type="InterPro" id="IPR029058">
    <property type="entry name" value="AB_hydrolase_fold"/>
</dbReference>
<dbReference type="PROSITE" id="PS00122">
    <property type="entry name" value="CARBOXYLESTERASE_B_1"/>
    <property type="match status" value="1"/>
</dbReference>
<dbReference type="AlphaFoldDB" id="A0A175W0G3"/>
<dbReference type="EC" id="3.1.1.-" evidence="3"/>
<evidence type="ECO:0000256" key="1">
    <source>
        <dbReference type="ARBA" id="ARBA00005964"/>
    </source>
</evidence>
<dbReference type="PANTHER" id="PTHR43918:SF4">
    <property type="entry name" value="CARBOXYLIC ESTER HYDROLASE"/>
    <property type="match status" value="1"/>
</dbReference>
<protein>
    <recommendedName>
        <fullName evidence="3">Carboxylic ester hydrolase</fullName>
        <ecNumber evidence="3">3.1.1.-</ecNumber>
    </recommendedName>
</protein>
<sequence length="549" mass="59148">MRPTDVARWFYTALAATGPVTADPYQSGGAAAPACSKGKTTKEHLTVATSNGPVTGHIAPETSCVREYLGIPYAKPPVGELRFAAPQPIDRQSTYVAANFGADCPLTPSKPVDYPGFNPQSQRVIKYFASGAGTPQDEDCLTLNIWSKATAKAAAAKKPVVVYFYGGRFTIGNTNTPFYNGKYLAEAQDLVVVTVNYRVNIFGFPGAPGETQNLGLRDQRAAVEWVQKNIAEFGGDARRIVLAGQSSGGVAVDYWAYAYENDPIAAGLVLVSGNVFSFPLNAPGIPERNWDTVVGAVGCNETTDHATIMACMRAVNWTDIKAAASAVRPSASMSVLRSVPAFYPQVDNDVVFGDYINRTRAGRFARLPILGSNTDNEAGYYRVPAFANGIVPTDAQVASFHLESFTCPTAYQAAGRRSYGVPAWVYRYFGDWDNTRLYPTSGAYHGVDLHMLFGNSEEVSGLPTAPEQRALTKMMQKAWYSFANDPWSGLQRDMNWPLWKPGRDSLVLLGMDNKSEAQYVNPGLYDAPCSTVTMGALGTSAATAAPTGD</sequence>
<gene>
    <name evidence="5" type="ORF">MMYC01_207674</name>
</gene>